<sequence length="123" mass="13556">MKSAEKEYNLENAQQLLHQTILYANEISGPTGSALSNETPLHWVTSINPDVPNVEIPLNQYFVNYGSTATIPCTVTANPTHTSVQWKIIVNRQEQNVDMQNDKYSGGTVNSPSLVIANAQKGR</sequence>
<proteinExistence type="predicted"/>
<dbReference type="InterPro" id="IPR036179">
    <property type="entry name" value="Ig-like_dom_sf"/>
</dbReference>
<comment type="caution">
    <text evidence="2">The sequence shown here is derived from an EMBL/GenBank/DDBJ whole genome shotgun (WGS) entry which is preliminary data.</text>
</comment>
<dbReference type="InterPro" id="IPR007110">
    <property type="entry name" value="Ig-like_dom"/>
</dbReference>
<gene>
    <name evidence="2" type="ORF">MEDL_52017</name>
</gene>
<dbReference type="Gene3D" id="2.60.40.10">
    <property type="entry name" value="Immunoglobulins"/>
    <property type="match status" value="1"/>
</dbReference>
<keyword evidence="3" id="KW-1185">Reference proteome</keyword>
<evidence type="ECO:0000259" key="1">
    <source>
        <dbReference type="PROSITE" id="PS50835"/>
    </source>
</evidence>
<dbReference type="AlphaFoldDB" id="A0A8S3U2P8"/>
<dbReference type="OrthoDB" id="382013at2759"/>
<reference evidence="2" key="1">
    <citation type="submission" date="2021-03" db="EMBL/GenBank/DDBJ databases">
        <authorList>
            <person name="Bekaert M."/>
        </authorList>
    </citation>
    <scope>NUCLEOTIDE SEQUENCE</scope>
</reference>
<accession>A0A8S3U2P8</accession>
<dbReference type="PROSITE" id="PS50835">
    <property type="entry name" value="IG_LIKE"/>
    <property type="match status" value="1"/>
</dbReference>
<evidence type="ECO:0000313" key="3">
    <source>
        <dbReference type="Proteomes" id="UP000683360"/>
    </source>
</evidence>
<dbReference type="Proteomes" id="UP000683360">
    <property type="component" value="Unassembled WGS sequence"/>
</dbReference>
<dbReference type="EMBL" id="CAJPWZ010002532">
    <property type="protein sequence ID" value="CAG2239678.1"/>
    <property type="molecule type" value="Genomic_DNA"/>
</dbReference>
<name>A0A8S3U2P8_MYTED</name>
<dbReference type="SUPFAM" id="SSF48726">
    <property type="entry name" value="Immunoglobulin"/>
    <property type="match status" value="1"/>
</dbReference>
<feature type="domain" description="Ig-like" evidence="1">
    <location>
        <begin position="52"/>
        <end position="86"/>
    </location>
</feature>
<evidence type="ECO:0000313" key="2">
    <source>
        <dbReference type="EMBL" id="CAG2239678.1"/>
    </source>
</evidence>
<protein>
    <recommendedName>
        <fullName evidence="1">Ig-like domain-containing protein</fullName>
    </recommendedName>
</protein>
<organism evidence="2 3">
    <name type="scientific">Mytilus edulis</name>
    <name type="common">Blue mussel</name>
    <dbReference type="NCBI Taxonomy" id="6550"/>
    <lineage>
        <taxon>Eukaryota</taxon>
        <taxon>Metazoa</taxon>
        <taxon>Spiralia</taxon>
        <taxon>Lophotrochozoa</taxon>
        <taxon>Mollusca</taxon>
        <taxon>Bivalvia</taxon>
        <taxon>Autobranchia</taxon>
        <taxon>Pteriomorphia</taxon>
        <taxon>Mytilida</taxon>
        <taxon>Mytiloidea</taxon>
        <taxon>Mytilidae</taxon>
        <taxon>Mytilinae</taxon>
        <taxon>Mytilus</taxon>
    </lineage>
</organism>
<dbReference type="InterPro" id="IPR013783">
    <property type="entry name" value="Ig-like_fold"/>
</dbReference>